<evidence type="ECO:0000256" key="3">
    <source>
        <dbReference type="ARBA" id="ARBA00022964"/>
    </source>
</evidence>
<gene>
    <name evidence="8" type="ORF">G6F64_009618</name>
</gene>
<dbReference type="GO" id="GO:0016706">
    <property type="term" value="F:2-oxoglutarate-dependent dioxygenase activity"/>
    <property type="evidence" value="ECO:0007669"/>
    <property type="project" value="TreeGrafter"/>
</dbReference>
<evidence type="ECO:0000256" key="6">
    <source>
        <dbReference type="SAM" id="MobiDB-lite"/>
    </source>
</evidence>
<evidence type="ECO:0000313" key="8">
    <source>
        <dbReference type="EMBL" id="KAG1303962.1"/>
    </source>
</evidence>
<dbReference type="PANTHER" id="PTHR30468">
    <property type="entry name" value="ALPHA-KETOGLUTARATE-DEPENDENT SULFONATE DIOXYGENASE"/>
    <property type="match status" value="1"/>
</dbReference>
<dbReference type="InterPro" id="IPR003819">
    <property type="entry name" value="TauD/TfdA-like"/>
</dbReference>
<feature type="compositionally biased region" description="Basic and acidic residues" evidence="6">
    <location>
        <begin position="352"/>
        <end position="366"/>
    </location>
</feature>
<dbReference type="Pfam" id="PF02668">
    <property type="entry name" value="TauD"/>
    <property type="match status" value="1"/>
</dbReference>
<dbReference type="AlphaFoldDB" id="A0A9P7BNW2"/>
<dbReference type="GO" id="GO:0046872">
    <property type="term" value="F:metal ion binding"/>
    <property type="evidence" value="ECO:0007669"/>
    <property type="project" value="UniProtKB-KW"/>
</dbReference>
<accession>A0A9P7BNW2</accession>
<proteinExistence type="inferred from homology"/>
<dbReference type="FunFam" id="3.60.130.10:FF:000003">
    <property type="entry name" value="Alpha-ketoglutarate-dependent taurine dioxygenase"/>
    <property type="match status" value="1"/>
</dbReference>
<reference evidence="8" key="1">
    <citation type="journal article" date="2020" name="Microb. Genom.">
        <title>Genetic diversity of clinical and environmental Mucorales isolates obtained from an investigation of mucormycosis cases among solid organ transplant recipients.</title>
        <authorList>
            <person name="Nguyen M.H."/>
            <person name="Kaul D."/>
            <person name="Muto C."/>
            <person name="Cheng S.J."/>
            <person name="Richter R.A."/>
            <person name="Bruno V.M."/>
            <person name="Liu G."/>
            <person name="Beyhan S."/>
            <person name="Sundermann A.J."/>
            <person name="Mounaud S."/>
            <person name="Pasculle A.W."/>
            <person name="Nierman W.C."/>
            <person name="Driscoll E."/>
            <person name="Cumbie R."/>
            <person name="Clancy C.J."/>
            <person name="Dupont C.L."/>
        </authorList>
    </citation>
    <scope>NUCLEOTIDE SEQUENCE</scope>
    <source>
        <strain evidence="8">GL11</strain>
    </source>
</reference>
<sequence>MAPPNTEVIVQEIEKLNLQKLAREKGYYLVHPDKEYPEIGSFEHQDPGHRGDPNKASLFKNATKVFDVTPHIGTEIHGLQLSQLTNQQKDDLALLVAERGVVFFRDQDIDVYQAREFGKHFGPLHVHNTYGHPEGLPEVHVIYFDTESTQKFKASLGVDISTRSATEVWHSDVSYEPQTPGLTLLKIDTLPYTGGDTLWSSGYTAYDRLSPAFQKFLEGLQVIHSGQKQVDQAHRAGFTVRRKNWESIHPLVRTHPVTGWKAIYVQPGFTRSIVGLPKRESDAILNFLFDHIAGGADFQVRFKWEENSVAVWDNRVTAHNAIFDYIDFGKRHGWRITPLAEKPYFDPNSKSRKQDLAEKQKVESKQ</sequence>
<keyword evidence="2" id="KW-0479">Metal-binding</keyword>
<evidence type="ECO:0000313" key="9">
    <source>
        <dbReference type="Proteomes" id="UP000716291"/>
    </source>
</evidence>
<evidence type="ECO:0000256" key="5">
    <source>
        <dbReference type="ARBA" id="ARBA00023004"/>
    </source>
</evidence>
<evidence type="ECO:0000256" key="4">
    <source>
        <dbReference type="ARBA" id="ARBA00023002"/>
    </source>
</evidence>
<feature type="domain" description="TauD/TfdA-like" evidence="7">
    <location>
        <begin position="65"/>
        <end position="337"/>
    </location>
</feature>
<dbReference type="SUPFAM" id="SSF51197">
    <property type="entry name" value="Clavaminate synthase-like"/>
    <property type="match status" value="1"/>
</dbReference>
<organism evidence="8 9">
    <name type="scientific">Rhizopus oryzae</name>
    <name type="common">Mucormycosis agent</name>
    <name type="synonym">Rhizopus arrhizus var. delemar</name>
    <dbReference type="NCBI Taxonomy" id="64495"/>
    <lineage>
        <taxon>Eukaryota</taxon>
        <taxon>Fungi</taxon>
        <taxon>Fungi incertae sedis</taxon>
        <taxon>Mucoromycota</taxon>
        <taxon>Mucoromycotina</taxon>
        <taxon>Mucoromycetes</taxon>
        <taxon>Mucorales</taxon>
        <taxon>Mucorineae</taxon>
        <taxon>Rhizopodaceae</taxon>
        <taxon>Rhizopus</taxon>
    </lineage>
</organism>
<comment type="similarity">
    <text evidence="1">Belongs to the TfdA dioxygenase family.</text>
</comment>
<protein>
    <recommendedName>
        <fullName evidence="7">TauD/TfdA-like domain-containing protein</fullName>
    </recommendedName>
</protein>
<keyword evidence="9" id="KW-1185">Reference proteome</keyword>
<dbReference type="InterPro" id="IPR042098">
    <property type="entry name" value="TauD-like_sf"/>
</dbReference>
<feature type="region of interest" description="Disordered" evidence="6">
    <location>
        <begin position="345"/>
        <end position="366"/>
    </location>
</feature>
<name>A0A9P7BNW2_RHIOR</name>
<dbReference type="PANTHER" id="PTHR30468:SF1">
    <property type="entry name" value="ALPHA-KETOGLUTARATE-DEPENDENT SULFONATE DIOXYGENASE"/>
    <property type="match status" value="1"/>
</dbReference>
<dbReference type="Proteomes" id="UP000716291">
    <property type="component" value="Unassembled WGS sequence"/>
</dbReference>
<dbReference type="EMBL" id="JAANQT010001788">
    <property type="protein sequence ID" value="KAG1303962.1"/>
    <property type="molecule type" value="Genomic_DNA"/>
</dbReference>
<comment type="caution">
    <text evidence="8">The sequence shown here is derived from an EMBL/GenBank/DDBJ whole genome shotgun (WGS) entry which is preliminary data.</text>
</comment>
<dbReference type="GO" id="GO:0005737">
    <property type="term" value="C:cytoplasm"/>
    <property type="evidence" value="ECO:0007669"/>
    <property type="project" value="TreeGrafter"/>
</dbReference>
<keyword evidence="4" id="KW-0560">Oxidoreductase</keyword>
<evidence type="ECO:0000256" key="1">
    <source>
        <dbReference type="ARBA" id="ARBA00005896"/>
    </source>
</evidence>
<evidence type="ECO:0000256" key="2">
    <source>
        <dbReference type="ARBA" id="ARBA00022723"/>
    </source>
</evidence>
<keyword evidence="3" id="KW-0223">Dioxygenase</keyword>
<evidence type="ECO:0000259" key="7">
    <source>
        <dbReference type="Pfam" id="PF02668"/>
    </source>
</evidence>
<dbReference type="Gene3D" id="3.60.130.10">
    <property type="entry name" value="Clavaminate synthase-like"/>
    <property type="match status" value="1"/>
</dbReference>
<dbReference type="OrthoDB" id="10257314at2759"/>
<keyword evidence="5" id="KW-0408">Iron</keyword>
<dbReference type="InterPro" id="IPR051323">
    <property type="entry name" value="AtsK-like"/>
</dbReference>